<evidence type="ECO:0000256" key="2">
    <source>
        <dbReference type="SAM" id="Phobius"/>
    </source>
</evidence>
<proteinExistence type="predicted"/>
<name>A0A7S0HXQ1_9EUKA</name>
<organism evidence="3">
    <name type="scientific">Phaeocystis antarctica</name>
    <dbReference type="NCBI Taxonomy" id="33657"/>
    <lineage>
        <taxon>Eukaryota</taxon>
        <taxon>Haptista</taxon>
        <taxon>Haptophyta</taxon>
        <taxon>Prymnesiophyceae</taxon>
        <taxon>Phaeocystales</taxon>
        <taxon>Phaeocystaceae</taxon>
        <taxon>Phaeocystis</taxon>
    </lineage>
</organism>
<feature type="compositionally biased region" description="Pro residues" evidence="1">
    <location>
        <begin position="276"/>
        <end position="297"/>
    </location>
</feature>
<feature type="transmembrane region" description="Helical" evidence="2">
    <location>
        <begin position="312"/>
        <end position="334"/>
    </location>
</feature>
<evidence type="ECO:0000256" key="1">
    <source>
        <dbReference type="SAM" id="MobiDB-lite"/>
    </source>
</evidence>
<evidence type="ECO:0000313" key="3">
    <source>
        <dbReference type="EMBL" id="CAD8505065.1"/>
    </source>
</evidence>
<keyword evidence="2" id="KW-0812">Transmembrane</keyword>
<keyword evidence="2" id="KW-1133">Transmembrane helix</keyword>
<protein>
    <submittedName>
        <fullName evidence="3">Uncharacterized protein</fullName>
    </submittedName>
</protein>
<gene>
    <name evidence="3" type="ORF">PANT1444_LOCUS17875</name>
</gene>
<keyword evidence="2" id="KW-0472">Membrane</keyword>
<dbReference type="AlphaFoldDB" id="A0A7S0HXQ1"/>
<reference evidence="3" key="1">
    <citation type="submission" date="2021-01" db="EMBL/GenBank/DDBJ databases">
        <authorList>
            <person name="Corre E."/>
            <person name="Pelletier E."/>
            <person name="Niang G."/>
            <person name="Scheremetjew M."/>
            <person name="Finn R."/>
            <person name="Kale V."/>
            <person name="Holt S."/>
            <person name="Cochrane G."/>
            <person name="Meng A."/>
            <person name="Brown T."/>
            <person name="Cohen L."/>
        </authorList>
    </citation>
    <scope>NUCLEOTIDE SEQUENCE</scope>
    <source>
        <strain evidence="3">CCMP1374</strain>
    </source>
</reference>
<accession>A0A7S0HXQ1</accession>
<feature type="region of interest" description="Disordered" evidence="1">
    <location>
        <begin position="269"/>
        <end position="305"/>
    </location>
</feature>
<dbReference type="EMBL" id="HBEP01031678">
    <property type="protein sequence ID" value="CAD8505065.1"/>
    <property type="molecule type" value="Transcribed_RNA"/>
</dbReference>
<sequence length="374" mass="38461">MLFEKQSNGCRAVPTMTMPTSASADLTAALVDATSGAVADVAALASGAISAVRAATRTNQHAQIAWGHYIGNSATCTKSGDVCQHTPSALADMMGGSFDTNLHYGDSVARVKVQESLAVLMTALADSSSEDSHIANLKKDVVAHMLIPYYQGAIKSAHHMDAGADTAAKATAQAEGKVYWTVINDAVDDSFPFEPTDRAFLTPMFASAAAGDFNYCAASTRLLNNLPLASKLQYVNYVREGTLDTIAAASVVHTTTADVGTLQESLVGGGPKECIMPPPPSPSAPPPPIASPAPPSGPDVSSTSNSLSEGELAGIAVGAVIGGILLLLILGLVLRAFLFKEAKPIFTCLETTPAKTGRPAVAAPAATPVEMNHA</sequence>